<dbReference type="Pfam" id="PF07311">
    <property type="entry name" value="Dodecin"/>
    <property type="match status" value="1"/>
</dbReference>
<evidence type="ECO:0000313" key="2">
    <source>
        <dbReference type="EMBL" id="XDV56809.1"/>
    </source>
</evidence>
<dbReference type="AlphaFoldDB" id="A0AB39XFN9"/>
<evidence type="ECO:0000256" key="1">
    <source>
        <dbReference type="SAM" id="MobiDB-lite"/>
    </source>
</evidence>
<dbReference type="InterPro" id="IPR009923">
    <property type="entry name" value="Dodecin"/>
</dbReference>
<dbReference type="InterPro" id="IPR036694">
    <property type="entry name" value="Dodecin-like_sf"/>
</dbReference>
<dbReference type="SUPFAM" id="SSF89807">
    <property type="entry name" value="Dodecin-like"/>
    <property type="match status" value="1"/>
</dbReference>
<dbReference type="PANTHER" id="PTHR39324">
    <property type="entry name" value="CALCIUM DODECIN"/>
    <property type="match status" value="1"/>
</dbReference>
<proteinExistence type="predicted"/>
<reference evidence="2" key="1">
    <citation type="submission" date="2024-08" db="EMBL/GenBank/DDBJ databases">
        <authorList>
            <person name="Chaddad Z."/>
            <person name="Lamrabet M."/>
            <person name="Bouhnik O."/>
            <person name="Alami S."/>
            <person name="Wipf D."/>
            <person name="Courty P.E."/>
            <person name="Missbah El Idrissi M."/>
        </authorList>
    </citation>
    <scope>NUCLEOTIDE SEQUENCE</scope>
    <source>
        <strain evidence="2">LLZ17</strain>
    </source>
</reference>
<gene>
    <name evidence="2" type="ORF">AB8Z38_30005</name>
</gene>
<accession>A0AB39XFN9</accession>
<dbReference type="InterPro" id="IPR025543">
    <property type="entry name" value="Dodecin-like"/>
</dbReference>
<dbReference type="EMBL" id="CP165734">
    <property type="protein sequence ID" value="XDV56809.1"/>
    <property type="molecule type" value="Genomic_DNA"/>
</dbReference>
<dbReference type="Gene3D" id="3.30.1660.10">
    <property type="entry name" value="Flavin-binding protein dodecin"/>
    <property type="match status" value="1"/>
</dbReference>
<feature type="region of interest" description="Disordered" evidence="1">
    <location>
        <begin position="101"/>
        <end position="129"/>
    </location>
</feature>
<name>A0AB39XFN9_9BRAD</name>
<sequence length="129" mass="14321">MLDFLRHTGQNNNMPDSVYKVIELVGTSGASWEKAAANAVEQAAKSLRDLRIAEVVKLDMQLDDKGKWKPIAPSSTYRSSSRAPEPQHLAATCRARRTDWRRRAVPGPPNRTLWPISEVGHSPTGSDML</sequence>
<feature type="region of interest" description="Disordered" evidence="1">
    <location>
        <begin position="69"/>
        <end position="88"/>
    </location>
</feature>
<dbReference type="PANTHER" id="PTHR39324:SF1">
    <property type="entry name" value="CALCIUM DODECIN"/>
    <property type="match status" value="1"/>
</dbReference>
<organism evidence="2">
    <name type="scientific">Bradyrhizobium sp. LLZ17</name>
    <dbReference type="NCBI Taxonomy" id="3239388"/>
    <lineage>
        <taxon>Bacteria</taxon>
        <taxon>Pseudomonadati</taxon>
        <taxon>Pseudomonadota</taxon>
        <taxon>Alphaproteobacteria</taxon>
        <taxon>Hyphomicrobiales</taxon>
        <taxon>Nitrobacteraceae</taxon>
        <taxon>Bradyrhizobium</taxon>
    </lineage>
</organism>
<feature type="compositionally biased region" description="Polar residues" evidence="1">
    <location>
        <begin position="73"/>
        <end position="82"/>
    </location>
</feature>
<protein>
    <submittedName>
        <fullName evidence="2">Dodecin family protein</fullName>
    </submittedName>
</protein>
<dbReference type="RefSeq" id="WP_369721252.1">
    <property type="nucleotide sequence ID" value="NZ_CP165734.1"/>
</dbReference>